<feature type="region of interest" description="Disordered" evidence="1">
    <location>
        <begin position="237"/>
        <end position="271"/>
    </location>
</feature>
<evidence type="ECO:0000313" key="3">
    <source>
        <dbReference type="Proteomes" id="UP001217089"/>
    </source>
</evidence>
<evidence type="ECO:0000313" key="2">
    <source>
        <dbReference type="EMBL" id="KAJ8304191.1"/>
    </source>
</evidence>
<feature type="compositionally biased region" description="Basic and acidic residues" evidence="1">
    <location>
        <begin position="137"/>
        <end position="149"/>
    </location>
</feature>
<proteinExistence type="predicted"/>
<name>A0ABQ9EFX3_TEGGR</name>
<feature type="region of interest" description="Disordered" evidence="1">
    <location>
        <begin position="1"/>
        <end position="41"/>
    </location>
</feature>
<protein>
    <submittedName>
        <fullName evidence="2">Uncharacterized protein</fullName>
    </submittedName>
</protein>
<feature type="compositionally biased region" description="Basic and acidic residues" evidence="1">
    <location>
        <begin position="247"/>
        <end position="271"/>
    </location>
</feature>
<feature type="region of interest" description="Disordered" evidence="1">
    <location>
        <begin position="121"/>
        <end position="166"/>
    </location>
</feature>
<keyword evidence="3" id="KW-1185">Reference proteome</keyword>
<gene>
    <name evidence="2" type="ORF">KUTeg_017774</name>
</gene>
<reference evidence="2 3" key="1">
    <citation type="submission" date="2022-12" db="EMBL/GenBank/DDBJ databases">
        <title>Chromosome-level genome of Tegillarca granosa.</title>
        <authorList>
            <person name="Kim J."/>
        </authorList>
    </citation>
    <scope>NUCLEOTIDE SEQUENCE [LARGE SCALE GENOMIC DNA]</scope>
    <source>
        <strain evidence="2">Teg-2019</strain>
        <tissue evidence="2">Adductor muscle</tissue>
    </source>
</reference>
<comment type="caution">
    <text evidence="2">The sequence shown here is derived from an EMBL/GenBank/DDBJ whole genome shotgun (WGS) entry which is preliminary data.</text>
</comment>
<feature type="compositionally biased region" description="Basic and acidic residues" evidence="1">
    <location>
        <begin position="1"/>
        <end position="11"/>
    </location>
</feature>
<accession>A0ABQ9EFX3</accession>
<dbReference type="EMBL" id="JARBDR010000903">
    <property type="protein sequence ID" value="KAJ8304191.1"/>
    <property type="molecule type" value="Genomic_DNA"/>
</dbReference>
<dbReference type="Proteomes" id="UP001217089">
    <property type="component" value="Unassembled WGS sequence"/>
</dbReference>
<organism evidence="2 3">
    <name type="scientific">Tegillarca granosa</name>
    <name type="common">Malaysian cockle</name>
    <name type="synonym">Anadara granosa</name>
    <dbReference type="NCBI Taxonomy" id="220873"/>
    <lineage>
        <taxon>Eukaryota</taxon>
        <taxon>Metazoa</taxon>
        <taxon>Spiralia</taxon>
        <taxon>Lophotrochozoa</taxon>
        <taxon>Mollusca</taxon>
        <taxon>Bivalvia</taxon>
        <taxon>Autobranchia</taxon>
        <taxon>Pteriomorphia</taxon>
        <taxon>Arcoida</taxon>
        <taxon>Arcoidea</taxon>
        <taxon>Arcidae</taxon>
        <taxon>Tegillarca</taxon>
    </lineage>
</organism>
<sequence length="409" mass="47003">MTAKTDTDESYTHPTSSMKVKKPDRDKMSSTSGSIHPISLHTNDDHRVTTKIIKMQQEYDKRLLQYEREFDVSLSRFANREKAMKDSMLAYTERMRSIENARMNNLSPDSQSLVIRAQHIPKIPKYRQRRPASFDELTSKSKDREETRKNQPKSASRISLPSLPERISTGTTHHVKISFVSASDLYDIVDFSLRNKGTKADTMKFLEMEAENKKKQPEIYKAKYYDFSKASKNTEVKRNNFLPPIQTDKETKPEQISHPYNETDKSKDDVSKLPMESLKITRPNRAKRMKLQASDLDVIPENDSASVDLGTRKNLRVRSPPPKMSPRVLLGAKTYLATFNEPSSPPFTNEIKGGKITKKKDVESDLRNIKPGNGIKGNHSKLLKAKHKAQKHFKNLIFLRDVPERKSRI</sequence>
<evidence type="ECO:0000256" key="1">
    <source>
        <dbReference type="SAM" id="MobiDB-lite"/>
    </source>
</evidence>